<sequence length="78" mass="8921">WRHGRAGRVTLSDEDRTTLAGVGGWRRLNTLAHYGVRDSAVMALIPRQNDSFSSNCKGKNSYWEQFRCEMLAKALMFE</sequence>
<dbReference type="InterPro" id="IPR031148">
    <property type="entry name" value="Plexin"/>
</dbReference>
<evidence type="ECO:0000313" key="2">
    <source>
        <dbReference type="EMBL" id="KAK7035569.1"/>
    </source>
</evidence>
<feature type="domain" description="Plexin cytoplasmic RhoGTPase-binding" evidence="1">
    <location>
        <begin position="1"/>
        <end position="44"/>
    </location>
</feature>
<organism evidence="2 3">
    <name type="scientific">Halocaridina rubra</name>
    <name type="common">Hawaiian red shrimp</name>
    <dbReference type="NCBI Taxonomy" id="373956"/>
    <lineage>
        <taxon>Eukaryota</taxon>
        <taxon>Metazoa</taxon>
        <taxon>Ecdysozoa</taxon>
        <taxon>Arthropoda</taxon>
        <taxon>Crustacea</taxon>
        <taxon>Multicrustacea</taxon>
        <taxon>Malacostraca</taxon>
        <taxon>Eumalacostraca</taxon>
        <taxon>Eucarida</taxon>
        <taxon>Decapoda</taxon>
        <taxon>Pleocyemata</taxon>
        <taxon>Caridea</taxon>
        <taxon>Atyoidea</taxon>
        <taxon>Atyidae</taxon>
        <taxon>Halocaridina</taxon>
    </lineage>
</organism>
<dbReference type="PANTHER" id="PTHR22625:SF44">
    <property type="entry name" value="PLEXIN-B"/>
    <property type="match status" value="1"/>
</dbReference>
<dbReference type="AlphaFoldDB" id="A0AAN8WIY4"/>
<dbReference type="PANTHER" id="PTHR22625">
    <property type="entry name" value="PLEXIN"/>
    <property type="match status" value="1"/>
</dbReference>
<gene>
    <name evidence="2" type="ORF">SK128_019612</name>
</gene>
<evidence type="ECO:0000259" key="1">
    <source>
        <dbReference type="Pfam" id="PF20170"/>
    </source>
</evidence>
<feature type="non-terminal residue" evidence="2">
    <location>
        <position position="1"/>
    </location>
</feature>
<dbReference type="InterPro" id="IPR046800">
    <property type="entry name" value="Plexin_RBD"/>
</dbReference>
<protein>
    <recommendedName>
        <fullName evidence="1">Plexin cytoplasmic RhoGTPase-binding domain-containing protein</fullName>
    </recommendedName>
</protein>
<name>A0AAN8WIY4_HALRR</name>
<dbReference type="Gene3D" id="3.10.20.90">
    <property type="entry name" value="Phosphatidylinositol 3-kinase Catalytic Subunit, Chain A, domain 1"/>
    <property type="match status" value="1"/>
</dbReference>
<accession>A0AAN8WIY4</accession>
<dbReference type="GO" id="GO:0005886">
    <property type="term" value="C:plasma membrane"/>
    <property type="evidence" value="ECO:0007669"/>
    <property type="project" value="TreeGrafter"/>
</dbReference>
<proteinExistence type="predicted"/>
<dbReference type="GO" id="GO:0050772">
    <property type="term" value="P:positive regulation of axonogenesis"/>
    <property type="evidence" value="ECO:0007669"/>
    <property type="project" value="TreeGrafter"/>
</dbReference>
<dbReference type="EMBL" id="JAXCGZ010022183">
    <property type="protein sequence ID" value="KAK7035569.1"/>
    <property type="molecule type" value="Genomic_DNA"/>
</dbReference>
<dbReference type="GO" id="GO:0097374">
    <property type="term" value="P:sensory neuron axon guidance"/>
    <property type="evidence" value="ECO:0007669"/>
    <property type="project" value="TreeGrafter"/>
</dbReference>
<evidence type="ECO:0000313" key="3">
    <source>
        <dbReference type="Proteomes" id="UP001381693"/>
    </source>
</evidence>
<reference evidence="2 3" key="1">
    <citation type="submission" date="2023-11" db="EMBL/GenBank/DDBJ databases">
        <title>Halocaridina rubra genome assembly.</title>
        <authorList>
            <person name="Smith C."/>
        </authorList>
    </citation>
    <scope>NUCLEOTIDE SEQUENCE [LARGE SCALE GENOMIC DNA]</scope>
    <source>
        <strain evidence="2">EP-1</strain>
        <tissue evidence="2">Whole</tissue>
    </source>
</reference>
<comment type="caution">
    <text evidence="2">The sequence shown here is derived from an EMBL/GenBank/DDBJ whole genome shotgun (WGS) entry which is preliminary data.</text>
</comment>
<dbReference type="GO" id="GO:0007162">
    <property type="term" value="P:negative regulation of cell adhesion"/>
    <property type="evidence" value="ECO:0007669"/>
    <property type="project" value="TreeGrafter"/>
</dbReference>
<dbReference type="Proteomes" id="UP001381693">
    <property type="component" value="Unassembled WGS sequence"/>
</dbReference>
<keyword evidence="3" id="KW-1185">Reference proteome</keyword>
<dbReference type="Pfam" id="PF20170">
    <property type="entry name" value="Plexin_RBD"/>
    <property type="match status" value="1"/>
</dbReference>
<dbReference type="GO" id="GO:0017154">
    <property type="term" value="F:semaphorin receptor activity"/>
    <property type="evidence" value="ECO:0007669"/>
    <property type="project" value="InterPro"/>
</dbReference>
<dbReference type="GO" id="GO:0002116">
    <property type="term" value="C:semaphorin receptor complex"/>
    <property type="evidence" value="ECO:0007669"/>
    <property type="project" value="TreeGrafter"/>
</dbReference>
<dbReference type="GO" id="GO:0008360">
    <property type="term" value="P:regulation of cell shape"/>
    <property type="evidence" value="ECO:0007669"/>
    <property type="project" value="TreeGrafter"/>
</dbReference>
<dbReference type="GO" id="GO:0030334">
    <property type="term" value="P:regulation of cell migration"/>
    <property type="evidence" value="ECO:0007669"/>
    <property type="project" value="TreeGrafter"/>
</dbReference>
<dbReference type="GO" id="GO:0008045">
    <property type="term" value="P:motor neuron axon guidance"/>
    <property type="evidence" value="ECO:0007669"/>
    <property type="project" value="TreeGrafter"/>
</dbReference>